<dbReference type="PRINTS" id="PR00162">
    <property type="entry name" value="RIESKE"/>
</dbReference>
<feature type="region of interest" description="Disordered" evidence="8">
    <location>
        <begin position="23"/>
        <end position="42"/>
    </location>
</feature>
<dbReference type="InterPro" id="IPR005805">
    <property type="entry name" value="Rieske_Fe-S_prot_C"/>
</dbReference>
<keyword evidence="2" id="KW-0479">Metal-binding</keyword>
<evidence type="ECO:0000313" key="10">
    <source>
        <dbReference type="EMBL" id="MEM5537971.1"/>
    </source>
</evidence>
<evidence type="ECO:0000259" key="9">
    <source>
        <dbReference type="PROSITE" id="PS51296"/>
    </source>
</evidence>
<accession>A0ABU9TW75</accession>
<organism evidence="10 11">
    <name type="scientific">Neptuniibacter pectenicola</name>
    <dbReference type="NCBI Taxonomy" id="1806669"/>
    <lineage>
        <taxon>Bacteria</taxon>
        <taxon>Pseudomonadati</taxon>
        <taxon>Pseudomonadota</taxon>
        <taxon>Gammaproteobacteria</taxon>
        <taxon>Oceanospirillales</taxon>
        <taxon>Oceanospirillaceae</taxon>
        <taxon>Neptuniibacter</taxon>
    </lineage>
</organism>
<sequence length="187" mass="20710">MERRSFLKSCACIAAVGATEGLSSRAEAASKKPESMRPVPGDQLVVEDGHGNARVISASELKLEVQQILAFPQDPKTGVIRSGSRFNKVMVMRLNPELMDEDTKKNSAEGVVAYSAICTHQGCDVNSYIEEKKEFFCFCHYSRFDPYAAGKVTNGPATRKLAMLPIEIKDDFIIVKEPFTRKPGYKK</sequence>
<protein>
    <submittedName>
        <fullName evidence="10">Rieske (2Fe-2S) protein</fullName>
    </submittedName>
</protein>
<evidence type="ECO:0000256" key="1">
    <source>
        <dbReference type="ARBA" id="ARBA00022714"/>
    </source>
</evidence>
<evidence type="ECO:0000256" key="4">
    <source>
        <dbReference type="ARBA" id="ARBA00023004"/>
    </source>
</evidence>
<dbReference type="NCBIfam" id="TIGR01409">
    <property type="entry name" value="TAT_signal_seq"/>
    <property type="match status" value="1"/>
</dbReference>
<name>A0ABU9TW75_9GAMM</name>
<evidence type="ECO:0000256" key="2">
    <source>
        <dbReference type="ARBA" id="ARBA00022723"/>
    </source>
</evidence>
<comment type="caution">
    <text evidence="10">The sequence shown here is derived from an EMBL/GenBank/DDBJ whole genome shotgun (WGS) entry which is preliminary data.</text>
</comment>
<dbReference type="CDD" id="cd03467">
    <property type="entry name" value="Rieske"/>
    <property type="match status" value="1"/>
</dbReference>
<dbReference type="InterPro" id="IPR014349">
    <property type="entry name" value="Rieske_Fe-S_prot"/>
</dbReference>
<dbReference type="RefSeq" id="WP_342855109.1">
    <property type="nucleotide sequence ID" value="NZ_JBBMRA010000025.1"/>
</dbReference>
<dbReference type="InterPro" id="IPR036922">
    <property type="entry name" value="Rieske_2Fe-2S_sf"/>
</dbReference>
<feature type="domain" description="Rieske" evidence="9">
    <location>
        <begin position="111"/>
        <end position="175"/>
    </location>
</feature>
<dbReference type="PROSITE" id="PS51296">
    <property type="entry name" value="RIESKE"/>
    <property type="match status" value="1"/>
</dbReference>
<keyword evidence="11" id="KW-1185">Reference proteome</keyword>
<keyword evidence="6" id="KW-1015">Disulfide bond</keyword>
<evidence type="ECO:0000256" key="3">
    <source>
        <dbReference type="ARBA" id="ARBA00022729"/>
    </source>
</evidence>
<keyword evidence="1" id="KW-0001">2Fe-2S</keyword>
<comment type="cofactor">
    <cofactor evidence="7">
        <name>[2Fe-2S] cluster</name>
        <dbReference type="ChEBI" id="CHEBI:190135"/>
    </cofactor>
</comment>
<dbReference type="InterPro" id="IPR017941">
    <property type="entry name" value="Rieske_2Fe-2S"/>
</dbReference>
<keyword evidence="3" id="KW-0732">Signal</keyword>
<evidence type="ECO:0000256" key="8">
    <source>
        <dbReference type="SAM" id="MobiDB-lite"/>
    </source>
</evidence>
<gene>
    <name evidence="10" type="ORF">WNY58_16425</name>
</gene>
<evidence type="ECO:0000313" key="11">
    <source>
        <dbReference type="Proteomes" id="UP001449225"/>
    </source>
</evidence>
<proteinExistence type="predicted"/>
<dbReference type="PANTHER" id="PTHR10134">
    <property type="entry name" value="CYTOCHROME B-C1 COMPLEX SUBUNIT RIESKE, MITOCHONDRIAL"/>
    <property type="match status" value="1"/>
</dbReference>
<keyword evidence="5" id="KW-0411">Iron-sulfur</keyword>
<dbReference type="InterPro" id="IPR019546">
    <property type="entry name" value="TAT_signal_bac_arc"/>
</dbReference>
<evidence type="ECO:0000256" key="6">
    <source>
        <dbReference type="ARBA" id="ARBA00023157"/>
    </source>
</evidence>
<dbReference type="Gene3D" id="2.102.10.10">
    <property type="entry name" value="Rieske [2Fe-2S] iron-sulphur domain"/>
    <property type="match status" value="1"/>
</dbReference>
<dbReference type="Pfam" id="PF00355">
    <property type="entry name" value="Rieske"/>
    <property type="match status" value="1"/>
</dbReference>
<evidence type="ECO:0000256" key="7">
    <source>
        <dbReference type="ARBA" id="ARBA00034078"/>
    </source>
</evidence>
<reference evidence="10 11" key="1">
    <citation type="submission" date="2024-03" db="EMBL/GenBank/DDBJ databases">
        <title>Community enrichment and isolation of bacterial strains for fucoidan degradation.</title>
        <authorList>
            <person name="Sichert A."/>
        </authorList>
    </citation>
    <scope>NUCLEOTIDE SEQUENCE [LARGE SCALE GENOMIC DNA]</scope>
    <source>
        <strain evidence="10 11">AS76</strain>
    </source>
</reference>
<dbReference type="EMBL" id="JBBMRA010000025">
    <property type="protein sequence ID" value="MEM5537971.1"/>
    <property type="molecule type" value="Genomic_DNA"/>
</dbReference>
<keyword evidence="4" id="KW-0408">Iron</keyword>
<evidence type="ECO:0000256" key="5">
    <source>
        <dbReference type="ARBA" id="ARBA00023014"/>
    </source>
</evidence>
<dbReference type="Proteomes" id="UP001449225">
    <property type="component" value="Unassembled WGS sequence"/>
</dbReference>
<dbReference type="SUPFAM" id="SSF50022">
    <property type="entry name" value="ISP domain"/>
    <property type="match status" value="1"/>
</dbReference>